<evidence type="ECO:0000313" key="12">
    <source>
        <dbReference type="Proteomes" id="UP000504603"/>
    </source>
</evidence>
<comment type="similarity">
    <text evidence="1">Belongs to the DNA photolyase class-1 family.</text>
</comment>
<evidence type="ECO:0000256" key="9">
    <source>
        <dbReference type="PIRSR" id="PIRSR602081-2"/>
    </source>
</evidence>
<feature type="binding site" evidence="8">
    <location>
        <begin position="414"/>
        <end position="416"/>
    </location>
    <ligand>
        <name>FAD</name>
        <dbReference type="ChEBI" id="CHEBI:57692"/>
    </ligand>
</feature>
<evidence type="ECO:0000256" key="8">
    <source>
        <dbReference type="PIRSR" id="PIRSR602081-1"/>
    </source>
</evidence>
<dbReference type="SUPFAM" id="SSF52425">
    <property type="entry name" value="Cryptochrome/photolyase, N-terminal domain"/>
    <property type="match status" value="1"/>
</dbReference>
<feature type="site" description="Electron transfer via tryptophanyl radical" evidence="9">
    <location>
        <position position="424"/>
    </location>
</feature>
<evidence type="ECO:0000256" key="1">
    <source>
        <dbReference type="ARBA" id="ARBA00005862"/>
    </source>
</evidence>
<comment type="catalytic activity">
    <reaction evidence="5">
        <text>(6-4) photoproduct (in DNA) = 2 pyrimidine residues (in DNA).</text>
        <dbReference type="EC" id="4.1.99.13"/>
    </reaction>
</comment>
<dbReference type="InterPro" id="IPR036155">
    <property type="entry name" value="Crypto/Photolyase_N_sf"/>
</dbReference>
<evidence type="ECO:0000256" key="4">
    <source>
        <dbReference type="ARBA" id="ARBA00022827"/>
    </source>
</evidence>
<dbReference type="RefSeq" id="XP_022145834.1">
    <property type="nucleotide sequence ID" value="XM_022290142.1"/>
</dbReference>
<dbReference type="GO" id="GO:0006139">
    <property type="term" value="P:nucleobase-containing compound metabolic process"/>
    <property type="evidence" value="ECO:0007669"/>
    <property type="project" value="UniProtKB-ARBA"/>
</dbReference>
<evidence type="ECO:0000313" key="13">
    <source>
        <dbReference type="RefSeq" id="XP_022145834.1"/>
    </source>
</evidence>
<dbReference type="AlphaFoldDB" id="A0A6J1CWF6"/>
<dbReference type="Proteomes" id="UP000504603">
    <property type="component" value="Unplaced"/>
</dbReference>
<proteinExistence type="inferred from homology"/>
<dbReference type="Gene3D" id="1.25.40.80">
    <property type="match status" value="1"/>
</dbReference>
<dbReference type="GO" id="GO:0005634">
    <property type="term" value="C:nucleus"/>
    <property type="evidence" value="ECO:0007669"/>
    <property type="project" value="TreeGrafter"/>
</dbReference>
<dbReference type="GO" id="GO:0043153">
    <property type="term" value="P:entrainment of circadian clock by photoperiod"/>
    <property type="evidence" value="ECO:0007669"/>
    <property type="project" value="TreeGrafter"/>
</dbReference>
<dbReference type="GO" id="GO:0003914">
    <property type="term" value="F:DNA (6-4) photolyase activity"/>
    <property type="evidence" value="ECO:0007669"/>
    <property type="project" value="UniProtKB-EC"/>
</dbReference>
<gene>
    <name evidence="13" type="primary">LOC111015197</name>
</gene>
<dbReference type="SUPFAM" id="SSF48173">
    <property type="entry name" value="Cryptochrome/photolyase FAD-binding domain"/>
    <property type="match status" value="1"/>
</dbReference>
<dbReference type="GO" id="GO:0032922">
    <property type="term" value="P:circadian regulation of gene expression"/>
    <property type="evidence" value="ECO:0007669"/>
    <property type="project" value="TreeGrafter"/>
</dbReference>
<feature type="site" description="Electron transfer via tryptophanyl radical" evidence="9">
    <location>
        <position position="347"/>
    </location>
</feature>
<evidence type="ECO:0000256" key="5">
    <source>
        <dbReference type="ARBA" id="ARBA00051116"/>
    </source>
</evidence>
<reference evidence="13" key="1">
    <citation type="submission" date="2025-08" db="UniProtKB">
        <authorList>
            <consortium name="RefSeq"/>
        </authorList>
    </citation>
    <scope>IDENTIFICATION</scope>
    <source>
        <strain evidence="13">OHB3-1</strain>
    </source>
</reference>
<keyword evidence="12" id="KW-1185">Reference proteome</keyword>
<evidence type="ECO:0000256" key="10">
    <source>
        <dbReference type="SAM" id="MobiDB-lite"/>
    </source>
</evidence>
<evidence type="ECO:0000256" key="2">
    <source>
        <dbReference type="ARBA" id="ARBA00022630"/>
    </source>
</evidence>
<evidence type="ECO:0000256" key="3">
    <source>
        <dbReference type="ARBA" id="ARBA00022741"/>
    </source>
</evidence>
<dbReference type="GO" id="GO:0003904">
    <property type="term" value="F:deoxyribodipyrimidine photo-lyase activity"/>
    <property type="evidence" value="ECO:0007669"/>
    <property type="project" value="TreeGrafter"/>
</dbReference>
<keyword evidence="2 8" id="KW-0285">Flavoprotein</keyword>
<dbReference type="GO" id="GO:0005737">
    <property type="term" value="C:cytoplasm"/>
    <property type="evidence" value="ECO:0007669"/>
    <property type="project" value="TreeGrafter"/>
</dbReference>
<evidence type="ECO:0000256" key="7">
    <source>
        <dbReference type="ARBA" id="ARBA00067640"/>
    </source>
</evidence>
<feature type="binding site" evidence="8">
    <location>
        <begin position="316"/>
        <end position="323"/>
    </location>
    <ligand>
        <name>FAD</name>
        <dbReference type="ChEBI" id="CHEBI:57692"/>
    </ligand>
</feature>
<sequence length="555" mass="63621">MRAAIQPFSLQYSNSSKIMASGSSSLMWFRKGIRIHDNPALEFAAKGANFLYPVFVIDPHYMEPDPTAFSPGSSRAGLNRIQFLLESLLDLDSNLKKLGSRLLVLHGEPGEVLIRCLEQWNVKKLCFEYDTDPYYQALDIRVQNRATAAGIEVFSPVSHTLFNPADIIQKNGGRPPLTYQSFLKLAGEPAWACAPLSPTLSSLPPVGDVGRTEISDVPTIEDLGYEDMEKDEWTPFKGGETEALKRLKETMSNKDWVAKFEKPKGDPSAFLKPATTVLSPYLKFGCLSSRYFYQCVQEIYKNVKGHTSPPVSLIGQLLWRDFFYTAAFGTPNFDRMKDNRICKQIPWNDDNELLAAWRDARTGFPWIDAIMVQLRKWGWMHHLARHCVACFLTRGDLFVHWEKGRDVFERLLIDSDWAINNGNWLWLSCSSFFYQYNRIYSPLTFGKKYDPNGDYIRHFLPVLKDMPREYIYEPWTAPLSIQKKAKCIIGTDYPKPVVSHDIATKECKRKMGEAYELNKRLNGVISEEDLENLKRSSKEEQSQKVQTKSEKTNNH</sequence>
<dbReference type="InterPro" id="IPR005101">
    <property type="entry name" value="Cryptochr/Photolyase_FAD-bd"/>
</dbReference>
<dbReference type="KEGG" id="mcha:111015197"/>
<feature type="site" description="Electron transfer via tryptophanyl radical" evidence="9">
    <location>
        <position position="401"/>
    </location>
</feature>
<dbReference type="PROSITE" id="PS51645">
    <property type="entry name" value="PHR_CRY_ALPHA_BETA"/>
    <property type="match status" value="1"/>
</dbReference>
<dbReference type="EC" id="4.1.99.13" evidence="6"/>
<dbReference type="GO" id="GO:0003677">
    <property type="term" value="F:DNA binding"/>
    <property type="evidence" value="ECO:0007669"/>
    <property type="project" value="TreeGrafter"/>
</dbReference>
<feature type="region of interest" description="Disordered" evidence="10">
    <location>
        <begin position="531"/>
        <end position="555"/>
    </location>
</feature>
<dbReference type="OrthoDB" id="435881at2759"/>
<dbReference type="InterPro" id="IPR006050">
    <property type="entry name" value="DNA_photolyase_N"/>
</dbReference>
<dbReference type="Gene3D" id="1.10.579.10">
    <property type="entry name" value="DNA Cyclobutane Dipyrimidine Photolyase, subunit A, domain 3"/>
    <property type="match status" value="1"/>
</dbReference>
<evidence type="ECO:0000259" key="11">
    <source>
        <dbReference type="PROSITE" id="PS51645"/>
    </source>
</evidence>
<accession>A0A6J1CWF6</accession>
<dbReference type="InterPro" id="IPR002081">
    <property type="entry name" value="Cryptochrome/DNA_photolyase_1"/>
</dbReference>
<protein>
    <recommendedName>
        <fullName evidence="7">(6-4)DNA photolyase</fullName>
        <ecNumber evidence="6">4.1.99.13</ecNumber>
    </recommendedName>
</protein>
<organism evidence="12 13">
    <name type="scientific">Momordica charantia</name>
    <name type="common">Bitter gourd</name>
    <name type="synonym">Balsam pear</name>
    <dbReference type="NCBI Taxonomy" id="3673"/>
    <lineage>
        <taxon>Eukaryota</taxon>
        <taxon>Viridiplantae</taxon>
        <taxon>Streptophyta</taxon>
        <taxon>Embryophyta</taxon>
        <taxon>Tracheophyta</taxon>
        <taxon>Spermatophyta</taxon>
        <taxon>Magnoliopsida</taxon>
        <taxon>eudicotyledons</taxon>
        <taxon>Gunneridae</taxon>
        <taxon>Pentapetalae</taxon>
        <taxon>rosids</taxon>
        <taxon>fabids</taxon>
        <taxon>Cucurbitales</taxon>
        <taxon>Cucurbitaceae</taxon>
        <taxon>Momordiceae</taxon>
        <taxon>Momordica</taxon>
    </lineage>
</organism>
<feature type="binding site" evidence="8">
    <location>
        <begin position="275"/>
        <end position="279"/>
    </location>
    <ligand>
        <name>FAD</name>
        <dbReference type="ChEBI" id="CHEBI:57692"/>
    </ligand>
</feature>
<comment type="cofactor">
    <cofactor evidence="8">
        <name>FAD</name>
        <dbReference type="ChEBI" id="CHEBI:57692"/>
    </cofactor>
    <text evidence="8">Binds 1 FAD per subunit.</text>
</comment>
<dbReference type="GO" id="GO:0071949">
    <property type="term" value="F:FAD binding"/>
    <property type="evidence" value="ECO:0007669"/>
    <property type="project" value="TreeGrafter"/>
</dbReference>
<dbReference type="PANTHER" id="PTHR11455:SF9">
    <property type="entry name" value="CRYPTOCHROME CIRCADIAN CLOCK 5 ISOFORM X1"/>
    <property type="match status" value="1"/>
</dbReference>
<name>A0A6J1CWF6_MOMCH</name>
<dbReference type="Gene3D" id="3.40.50.620">
    <property type="entry name" value="HUPs"/>
    <property type="match status" value="1"/>
</dbReference>
<keyword evidence="3" id="KW-0547">Nucleotide-binding</keyword>
<dbReference type="Pfam" id="PF03441">
    <property type="entry name" value="FAD_binding_7"/>
    <property type="match status" value="1"/>
</dbReference>
<evidence type="ECO:0000256" key="6">
    <source>
        <dbReference type="ARBA" id="ARBA00066798"/>
    </source>
</evidence>
<feature type="domain" description="Photolyase/cryptochrome alpha/beta" evidence="11">
    <location>
        <begin position="23"/>
        <end position="161"/>
    </location>
</feature>
<dbReference type="PANTHER" id="PTHR11455">
    <property type="entry name" value="CRYPTOCHROME"/>
    <property type="match status" value="1"/>
</dbReference>
<dbReference type="InterPro" id="IPR036134">
    <property type="entry name" value="Crypto/Photolyase_FAD-like_sf"/>
</dbReference>
<keyword evidence="4 8" id="KW-0274">FAD</keyword>
<dbReference type="Pfam" id="PF00875">
    <property type="entry name" value="DNA_photolyase"/>
    <property type="match status" value="1"/>
</dbReference>
<dbReference type="GeneID" id="111015197"/>
<dbReference type="InterPro" id="IPR014729">
    <property type="entry name" value="Rossmann-like_a/b/a_fold"/>
</dbReference>
<dbReference type="FunFam" id="1.10.579.10:FF:000004">
    <property type="entry name" value="Cryptochrome-1"/>
    <property type="match status" value="1"/>
</dbReference>